<dbReference type="FunFam" id="2.60.40.10:FF:000498">
    <property type="entry name" value="Down syndrome cell adhesion molecule, isoform J"/>
    <property type="match status" value="1"/>
</dbReference>
<dbReference type="FunFam" id="2.60.40.10:FF:000324">
    <property type="entry name" value="Down syndrome cell adhesion molecule, isoform D"/>
    <property type="match status" value="1"/>
</dbReference>
<dbReference type="GO" id="GO:0070593">
    <property type="term" value="P:dendrite self-avoidance"/>
    <property type="evidence" value="ECO:0007669"/>
    <property type="project" value="TreeGrafter"/>
</dbReference>
<keyword evidence="6 11" id="KW-1133">Transmembrane helix</keyword>
<keyword evidence="7 11" id="KW-0472">Membrane</keyword>
<dbReference type="FunFam" id="2.60.40.10:FF:000302">
    <property type="entry name" value="Down syndrome cell adhesion molecule, isoform D"/>
    <property type="match status" value="1"/>
</dbReference>
<feature type="region of interest" description="Disordered" evidence="10">
    <location>
        <begin position="4534"/>
        <end position="4594"/>
    </location>
</feature>
<dbReference type="FunFam" id="2.60.40.10:FF:000093">
    <property type="entry name" value="Down syndrome cell adhesion molecule, isoform B"/>
    <property type="match status" value="1"/>
</dbReference>
<feature type="domain" description="Ig-like" evidence="12">
    <location>
        <begin position="1747"/>
        <end position="1840"/>
    </location>
</feature>
<dbReference type="Pfam" id="PF00041">
    <property type="entry name" value="fn3"/>
    <property type="match status" value="5"/>
</dbReference>
<dbReference type="PANTHER" id="PTHR10075">
    <property type="entry name" value="BASIGIN RELATED"/>
    <property type="match status" value="1"/>
</dbReference>
<feature type="domain" description="Ig-like" evidence="12">
    <location>
        <begin position="1649"/>
        <end position="1742"/>
    </location>
</feature>
<evidence type="ECO:0000256" key="10">
    <source>
        <dbReference type="SAM" id="MobiDB-lite"/>
    </source>
</evidence>
<feature type="domain" description="Ig-like" evidence="12">
    <location>
        <begin position="1373"/>
        <end position="1452"/>
    </location>
</feature>
<feature type="domain" description="Fibronectin type-III" evidence="13">
    <location>
        <begin position="4259"/>
        <end position="4354"/>
    </location>
</feature>
<feature type="domain" description="Fibronectin type-III" evidence="13">
    <location>
        <begin position="3979"/>
        <end position="4069"/>
    </location>
</feature>
<feature type="domain" description="Ig-like" evidence="12">
    <location>
        <begin position="37"/>
        <end position="130"/>
    </location>
</feature>
<evidence type="ECO:0000313" key="15">
    <source>
        <dbReference type="Proteomes" id="UP000663880"/>
    </source>
</evidence>
<evidence type="ECO:0008006" key="16">
    <source>
        <dbReference type="Google" id="ProtNLM"/>
    </source>
</evidence>
<dbReference type="FunFam" id="2.60.40.10:FF:000308">
    <property type="entry name" value="Down syndrome cell adhesion molecule, isoform D"/>
    <property type="match status" value="1"/>
</dbReference>
<evidence type="ECO:0000256" key="4">
    <source>
        <dbReference type="ARBA" id="ARBA00022737"/>
    </source>
</evidence>
<protein>
    <recommendedName>
        <fullName evidence="16">Down syndrome cell adhesion molecule-like protein Dscam2</fullName>
    </recommendedName>
</protein>
<dbReference type="InterPro" id="IPR013098">
    <property type="entry name" value="Ig_I-set"/>
</dbReference>
<keyword evidence="5" id="KW-0130">Cell adhesion</keyword>
<dbReference type="InterPro" id="IPR036116">
    <property type="entry name" value="FN3_sf"/>
</dbReference>
<feature type="transmembrane region" description="Helical" evidence="11">
    <location>
        <begin position="4381"/>
        <end position="4402"/>
    </location>
</feature>
<dbReference type="Pfam" id="PF25059">
    <property type="entry name" value="FN3_DSCAM-DSCAML_C"/>
    <property type="match status" value="1"/>
</dbReference>
<feature type="domain" description="Fibronectin type-III" evidence="13">
    <location>
        <begin position="4161"/>
        <end position="4255"/>
    </location>
</feature>
<dbReference type="Pfam" id="PF13927">
    <property type="entry name" value="Ig_3"/>
    <property type="match status" value="20"/>
</dbReference>
<dbReference type="PROSITE" id="PS50835">
    <property type="entry name" value="IG_LIKE"/>
    <property type="match status" value="28"/>
</dbReference>
<gene>
    <name evidence="14" type="ORF">PMACD_LOCUS8039</name>
</gene>
<dbReference type="Proteomes" id="UP000663880">
    <property type="component" value="Unassembled WGS sequence"/>
</dbReference>
<keyword evidence="2 11" id="KW-0812">Transmembrane</keyword>
<dbReference type="Gene3D" id="2.60.40.10">
    <property type="entry name" value="Immunoglobulins"/>
    <property type="match status" value="47"/>
</dbReference>
<dbReference type="SUPFAM" id="SSF49265">
    <property type="entry name" value="Fibronectin type III"/>
    <property type="match status" value="3"/>
</dbReference>
<feature type="compositionally biased region" description="Basic and acidic residues" evidence="10">
    <location>
        <begin position="4702"/>
        <end position="4720"/>
    </location>
</feature>
<dbReference type="InterPro" id="IPR007110">
    <property type="entry name" value="Ig-like_dom"/>
</dbReference>
<dbReference type="FunFam" id="2.60.40.10:FF:000394">
    <property type="entry name" value="Down syndrome cell adhesion molecule, isoform J"/>
    <property type="match status" value="1"/>
</dbReference>
<feature type="region of interest" description="Disordered" evidence="10">
    <location>
        <begin position="4632"/>
        <end position="4743"/>
    </location>
</feature>
<feature type="domain" description="Ig-like" evidence="12">
    <location>
        <begin position="2708"/>
        <end position="2797"/>
    </location>
</feature>
<dbReference type="SMART" id="SM00408">
    <property type="entry name" value="IGc2"/>
    <property type="match status" value="28"/>
</dbReference>
<dbReference type="FunFam" id="2.60.40.10:FF:000719">
    <property type="entry name" value="nephrin isoform X1"/>
    <property type="match status" value="1"/>
</dbReference>
<proteinExistence type="predicted"/>
<evidence type="ECO:0000256" key="2">
    <source>
        <dbReference type="ARBA" id="ARBA00022692"/>
    </source>
</evidence>
<dbReference type="CDD" id="cd20958">
    <property type="entry name" value="IgI_5_Dscam"/>
    <property type="match status" value="1"/>
</dbReference>
<dbReference type="GO" id="GO:0030424">
    <property type="term" value="C:axon"/>
    <property type="evidence" value="ECO:0007669"/>
    <property type="project" value="TreeGrafter"/>
</dbReference>
<feature type="domain" description="Fibronectin type-III" evidence="13">
    <location>
        <begin position="3879"/>
        <end position="3975"/>
    </location>
</feature>
<dbReference type="PROSITE" id="PS50853">
    <property type="entry name" value="FN3"/>
    <property type="match status" value="6"/>
</dbReference>
<evidence type="ECO:0000313" key="14">
    <source>
        <dbReference type="EMBL" id="CAF4862565.1"/>
    </source>
</evidence>
<feature type="domain" description="Ig-like" evidence="12">
    <location>
        <begin position="3573"/>
        <end position="3665"/>
    </location>
</feature>
<dbReference type="GO" id="GO:0042802">
    <property type="term" value="F:identical protein binding"/>
    <property type="evidence" value="ECO:0007669"/>
    <property type="project" value="UniProtKB-ARBA"/>
</dbReference>
<dbReference type="InterPro" id="IPR021012">
    <property type="entry name" value="Dscam1_C"/>
</dbReference>
<dbReference type="CDD" id="cd20956">
    <property type="entry name" value="IgI_4_Dscam"/>
    <property type="match status" value="1"/>
</dbReference>
<dbReference type="FunFam" id="2.60.40.10:FF:000310">
    <property type="entry name" value="Down syndrome cell adhesion molecule, isoform D"/>
    <property type="match status" value="1"/>
</dbReference>
<evidence type="ECO:0000256" key="8">
    <source>
        <dbReference type="ARBA" id="ARBA00023157"/>
    </source>
</evidence>
<feature type="compositionally biased region" description="Polar residues" evidence="10">
    <location>
        <begin position="4573"/>
        <end position="4583"/>
    </location>
</feature>
<feature type="domain" description="Ig-like" evidence="12">
    <location>
        <begin position="1845"/>
        <end position="1938"/>
    </location>
</feature>
<dbReference type="SMART" id="SM00409">
    <property type="entry name" value="IG"/>
    <property type="match status" value="29"/>
</dbReference>
<feature type="compositionally biased region" description="Low complexity" evidence="10">
    <location>
        <begin position="4665"/>
        <end position="4677"/>
    </location>
</feature>
<dbReference type="Pfam" id="PF12355">
    <property type="entry name" value="Dscam_C"/>
    <property type="match status" value="1"/>
</dbReference>
<keyword evidence="9" id="KW-0393">Immunoglobulin domain</keyword>
<feature type="domain" description="Ig-like" evidence="12">
    <location>
        <begin position="1943"/>
        <end position="2036"/>
    </location>
</feature>
<feature type="domain" description="Ig-like" evidence="12">
    <location>
        <begin position="3380"/>
        <end position="3470"/>
    </location>
</feature>
<keyword evidence="3" id="KW-0732">Signal</keyword>
<feature type="domain" description="Ig-like" evidence="12">
    <location>
        <begin position="2422"/>
        <end position="2514"/>
    </location>
</feature>
<evidence type="ECO:0000256" key="11">
    <source>
        <dbReference type="SAM" id="Phobius"/>
    </source>
</evidence>
<dbReference type="PANTHER" id="PTHR10075:SF100">
    <property type="entry name" value="FASCICLIN-2"/>
    <property type="match status" value="1"/>
</dbReference>
<organism evidence="14 15">
    <name type="scientific">Pieris macdunnoughi</name>
    <dbReference type="NCBI Taxonomy" id="345717"/>
    <lineage>
        <taxon>Eukaryota</taxon>
        <taxon>Metazoa</taxon>
        <taxon>Ecdysozoa</taxon>
        <taxon>Arthropoda</taxon>
        <taxon>Hexapoda</taxon>
        <taxon>Insecta</taxon>
        <taxon>Pterygota</taxon>
        <taxon>Neoptera</taxon>
        <taxon>Endopterygota</taxon>
        <taxon>Lepidoptera</taxon>
        <taxon>Glossata</taxon>
        <taxon>Ditrysia</taxon>
        <taxon>Papilionoidea</taxon>
        <taxon>Pieridae</taxon>
        <taxon>Pierinae</taxon>
        <taxon>Pieris</taxon>
    </lineage>
</organism>
<dbReference type="InterPro" id="IPR003961">
    <property type="entry name" value="FN3_dom"/>
</dbReference>
<evidence type="ECO:0000256" key="5">
    <source>
        <dbReference type="ARBA" id="ARBA00022889"/>
    </source>
</evidence>
<feature type="domain" description="Fibronectin type-III" evidence="13">
    <location>
        <begin position="3774"/>
        <end position="3874"/>
    </location>
</feature>
<feature type="domain" description="Ig-like" evidence="12">
    <location>
        <begin position="2517"/>
        <end position="2607"/>
    </location>
</feature>
<keyword evidence="4" id="KW-0677">Repeat</keyword>
<feature type="domain" description="Ig-like" evidence="12">
    <location>
        <begin position="4071"/>
        <end position="4157"/>
    </location>
</feature>
<comment type="subcellular location">
    <subcellularLocation>
        <location evidence="1">Membrane</location>
        <topology evidence="1">Single-pass membrane protein</topology>
    </subcellularLocation>
</comment>
<feature type="domain" description="Ig-like" evidence="12">
    <location>
        <begin position="2802"/>
        <end position="2894"/>
    </location>
</feature>
<dbReference type="OrthoDB" id="5982258at2759"/>
<dbReference type="CDD" id="cd00063">
    <property type="entry name" value="FN3"/>
    <property type="match status" value="6"/>
</dbReference>
<keyword evidence="15" id="KW-1185">Reference proteome</keyword>
<feature type="domain" description="Ig-like" evidence="12">
    <location>
        <begin position="2039"/>
        <end position="2130"/>
    </location>
</feature>
<reference evidence="14" key="1">
    <citation type="submission" date="2021-02" db="EMBL/GenBank/DDBJ databases">
        <authorList>
            <person name="Steward A R."/>
        </authorList>
    </citation>
    <scope>NUCLEOTIDE SEQUENCE</scope>
</reference>
<evidence type="ECO:0000259" key="12">
    <source>
        <dbReference type="PROSITE" id="PS50835"/>
    </source>
</evidence>
<feature type="domain" description="Ig-like" evidence="12">
    <location>
        <begin position="3090"/>
        <end position="3181"/>
    </location>
</feature>
<feature type="domain" description="Ig-like" evidence="12">
    <location>
        <begin position="3475"/>
        <end position="3568"/>
    </location>
</feature>
<feature type="domain" description="Ig-like" evidence="12">
    <location>
        <begin position="2994"/>
        <end position="3085"/>
    </location>
</feature>
<feature type="domain" description="Ig-like" evidence="12">
    <location>
        <begin position="1460"/>
        <end position="1553"/>
    </location>
</feature>
<dbReference type="SUPFAM" id="SSF48726">
    <property type="entry name" value="Immunoglobulin"/>
    <property type="match status" value="27"/>
</dbReference>
<feature type="domain" description="Ig-like" evidence="12">
    <location>
        <begin position="1278"/>
        <end position="1369"/>
    </location>
</feature>
<dbReference type="FunFam" id="2.60.40.10:FF:000230">
    <property type="entry name" value="Down syndrome cell adhesion molecule, isoform D"/>
    <property type="match status" value="1"/>
</dbReference>
<keyword evidence="8" id="KW-1015">Disulfide bond</keyword>
<dbReference type="GO" id="GO:0007411">
    <property type="term" value="P:axon guidance"/>
    <property type="evidence" value="ECO:0007669"/>
    <property type="project" value="TreeGrafter"/>
</dbReference>
<feature type="domain" description="Ig-like" evidence="12">
    <location>
        <begin position="1558"/>
        <end position="1644"/>
    </location>
</feature>
<comment type="caution">
    <text evidence="14">The sequence shown here is derived from an EMBL/GenBank/DDBJ whole genome shotgun (WGS) entry which is preliminary data.</text>
</comment>
<sequence length="4743" mass="519255">MLVITSVVGSRFQPITSLRTRTSAARAVRCEDETIGPIFMKEPPNRVDFSNTTGAVVECAARGSPPPDVIWVRADGTAVGDVPGLRQVLPNGNLVFPPFRAEDYRQEVHAQVYACLARNPVGTIHSRDVNVRAVVAQNYDTDVNKEYVIMGNSIILKCQVPSFVADFVEVLSWHTDEKEDFYPGENYVVQQQYESEVNNEYVIRGNSAILKCSIPSFVADFVSVISWHDEQENSFTINGTKEGDVVTQYFEAEVVSEYVIRGNTAVLKCNIPSFVSDFVKVEAWVDSDKNEYLMTDDIVVNQFYEAEILKEYVIRGNAAVLKCSIPSFVADFVKVEDWIDEEGTVISHSDNLVVSQYYVTEAENEYVIRGNAAIVHCKIPSFVSDFVYVESWILDEGQILTKNNTNFQDVVSQPYEAEADNEYVIRGNAAIMKCEVPSFVSDFVFVEMWMDSEGGTYFPGNNEAVLQEYEARVNDEFVLRGNTAILKCIVPSFVADFVHVVSWSMDNETVTADENLDDISVVHQNYEPRVTDEDVLRGNAAIVKCLIPSFVSDYVQVIEWVTDDESLSAFSLNDSAGNYAVNQFYESQVYDIYVIRGNAAVFKCHLPSFVSDHVHVISWHDSEGGEFLKNEDYVVSQVYTVNLVEENVLRGNAAIFKCLIPSFVTEYVQVSSWIISEGDDETEIQLNDASINREVVSQAYTVNILEESVLRGNAAILKCHISTFVTEYVSVSSWIISEGDIEEVEIQQADSQDLEAILNHICTLSVVSQSYTVNLWEENVLRGNSAILKCHIPSFVTEYVTVTSWIISERDNDELDINIDSDSSLVVSQAYDVKFWEEYVLRGNAAVLKCQIPSYVSEYVSVVSWIVSEDDNDQEVKINETSDLVVSQAYAVNLMEEYVLRGNSAILKCHIPSFVSEYVSVISWIISEGDEIDEINLDSAQNSYEGKYLVLPSGELHIRDVGPEDGYKSYQCRTKHRLTGETRLSATKGRLVITEPIGRVPPKFSSSQVGAMFIATMDTPFSLQCPAQAFPVPVFRTSWTCSAKIRFCCHGNHDRCQENRFFRFAMSCTSISCTSIQNRLPQSHPYFQAMINSHGFSIERLVKRLHYCVGLRDILYQYSEPIGFKSPTFSNDVQFSGITRRTSQDFALLCQAQAFPVPIFRLKPTLLPFSKPTNKIAPRSDKSRKFEGGEIFVVSLESSVYLTCEVAGYPPPIFRSTIVQYPMVIQISIAEPTNKIAPRKDSAQNFEGWEVFLVGQNDVAYLKCQVAAYPAPLFRTRPKVTGDGLNRQVGRGNENLALLCEVQAYPAPLTRWYKFIEGSARKQPVVLNDRVKQVSGTLIIKEAKVDDSGKYLCVVNNSVGGESVETVLTVTAPLKTAVEPATQTVDFGRPAVFTCRYEGNPIKTITWLKDGKDMNHHDHVLRIESVKKEDKGMYQCFIRNDQESAGASAELKLGGRFEPPQIRHSFSEQTLRSGPSLRLKCVASGNPTPDIAWQLDGDKLNSGERLQIGQFVTADGNVESHLNISSVHTNDGGLYSCIASSKVGSASHSSRVNVYGLPYVRPMKKRPVVAGDTLIAHCPVAGYPIDSIVWERDGRVLPINRKQKVFPNGTLVIENVERMSDQATYTCVAKNSQGYSARGQLELQVMVPPQILPFEFGDEPANAGDMASISCAVSKGDQPLNISWIFNGQIIFRHNDLGIVLTNINKKTSILNIDSVNGSHRGTYYCVATNPAGSVNHSAILEVNVPPQITPFEFGEEVLNEGETASVSCVMSKGDLPVTFKWRFNGDIINSHNNLGIILTTISKKTSILNIEAVTAVHRGSYTCEIRNEAGQTNHTTVLSVNVPPQILPFEFGDEPANAGDTASVQCVMNKGDLPANFSWSLNGKLISRANSLGIAIGSMSRKMSILNIDSVNGTHRGVYACHVENLAGHVNHSATLEVNVLPQIHPFTFGDEPANAGDTVGIQCMVTKGDRPINITWHLNGKPMNDIPGVTITKIGHKSSSLSIDAVSFIHTGVYTCFASNQAGHANISTDLVVNVAPQVTPFDFGEEILNAGDTVSLTCTVGKGDLPLKIHWQLNDEILNSGNGIFINRNGKRISVLSIENVQHEHIGNYTCIAENEAGSSSHSALLNVNVTPQVMPFDFGSDPANDQEMVVVICTVTKGDLPLVIQWYFNGKPLKSETNGVLLTNSRRTSQLAIESVTHHNQGNYTCFVKNQAGSVNHTAELYVNVPPQIIPFEFGEDTVNAQEMVLVTCTVSKGDLPLLIEWYFNGNKVKSGDIGVTLLNTKRTSQLSIESVTHQNQGHYTCVVRNQAGALNHTSQLFVNVAPIITPFDFDESVFFGEGVQVTCHVPKGDTPLNFKWSFSEGDVSSLSGINIINAGDRGSVLIVGAVTAKHSGNYTCTASNTVAKASHHATLNVKVAPIISPFEFDEAVFYGESIQVMCQTTKGDTPIIFTWSFGSRPLQKNDAVIITKVGARSSILAIPSVTEKHSGNYTCTASNIVANTNYTAALHVQVPPHIVPFEAEEPVFAGESVQLNCHVSKGDTPLTITWSFHGKELSSHEGITTTKIGQRTSLLTISSAMAGHSGEYSCHAANHAGLALHSTSVNVHVLPYIVPFEADESVFAGESVQLNCHVSKGDLPLDIKWHFHGFENSSSHFGIMTTKMTSRTSFLSIATASASHSGNYTCVATNSAGSTNYSTVLNVHVTPNILPFDVDQALFSGESVQMMCHISKGDTPLEIGWQFNGRELSQDLGTFSKVGDRSSVLVLPSVIGSHSGNYSCIAKNRAGTTSYTTVLKVIVVPYIIPFEVEESIFAGESVHITCHVSKGDRPLQISWSFQGTEIPYHNNMGITTTKLGEKASVLSIPTAMGQHSGNYTCTASNRAGRAHHSAVVNIHVPPHIMPFEVEESVYFGESVQMTCHASKGDRPMSISWTFEGQDLSTHSGIKTMKMAEQTSFLSIASVTGAHTGNYTCIAKNRAGEDRYSTSLHVKVPPVVQPFSFGEVALNSGQVVTAACSVIEGDHPLHLRWLFDNEPIKPRSGVTVFNIGERSAILSIGAVAHSHAGNYTCVAENEAGFDSHSSTLIINVPPNIIPFSFGEKPANVGEYLQAACTVNFGDFPLTITWTFNGQLVSQRNNNYLLSNSKRSSLLIIESVDAKHAGSYTCVGENRAGRTTHSTDLVVYVPPKIAPFSFGPEPAFLGDYFALQCIITHGDQPVKIEWTLNNQSARIIPGVRISNNDRRSSVLTIESIAASHAGLYNCTATNAGGVVSHTTELVVRVPPLIVPFTFGDIPSNPGDAVVVNCVATKGDMPLEISWTFSSETIDSNMHRDITTTPLGPRASVLTINSVSANHQGNYTCIVQNAAGRVEHAATLVVNVLPRIVPFSFESPLYAGQATQLTCLISEGDLPLDIQWYFEGRPLKEIAEVSATKIAKRASLLLIDPAGWSNSGTYTCVVRNPAGSSNYSASLEVHVPPRWILEPTDKAFAQGSDAKVECKADGFPKPQVTWKRAEGDTPGDYKDLKPNNPNVKVEDGTLAITNIQKTNEGYYLCEAVNGIGSGLSAVILISVQAPPQFEIKMRNQTARRSEPAVLQCQAKGEKPIGIIWNMNNKRLEPKSDPRYTIREEILPGGVVSDLSIRRTERSDSALFTCVATNAFGSDDTSINMIIQEVPEAPYGLKVLDKSGRTVQLSWAAPYDGNSPIKKFLIEYKRAKGNWEKDIDRVLVPGDATEAGVFSLRPATAYHIRIVAENELGTSEPSETVTIITAEEAPTGMPQDVKVDAADKHTLRVTWKPPPPQDWNGELQGYYVGYKLASSNKSFVFETVDISKESGKEHHLDILNLKTYTQYAIVVQVFNKMGSGPVSNEVRAYTAEGAPSAPPQDVLCTTLTAQTIRVSWVSPPLAAANGLIKAYKVIYGPSETWYDEKTKDTKITASSETILHGLKKFTNYSMEVLATTNGGDGVRAAPIHCQTEQDVPEAPRAVKALVMGADSILVSWRPPAQPNGVVTHYNVYTQAQNAEPHPNKVPASQTSYSATELKAGRYDFWVTASTIIGEGQPSATASCSASDKVPAKIASFDESFTATYKEDVKLPCLAVGVPPPNILWKVKGHPLEPSERVRQLPEGSLQIAGVAREDAGEYSCHVENQFGTDTVTHTLSVLAPPFPPQLSIASSSVSSLTLRLKPPVDADQSHAAGYTIHYKQEFGDWETVQIPSNTDTYTLENLFCGSRYQLYVTSYNGIGTGEASDVVIARTRGSKPPVPRAADFIEVGSSSVTLHLKQWLDGGCPMSHFVVENKKKGAAEWNQISNAVKPGGNFVVLDLEPATWYVLRITAHNNAGFNVAEYEFATLTMTGGTIAPIREAGDTSLTPEQTLKIILSHLNLIVPVIAAILVIIIAIVVVCVVKGARDHHHKDDAVYNASQAALGGGAGTLDKRGGLRDELGYIAPPNRKLPPVPGSNYNTCDRVKRQAVIMGAHSTWDPRRHHYERIRRTRLRRTGSGDTISTGMEDEICPYATFHLLGFREEMDPSKAIAFPHHHPSHAGTLAHPHPHPHHPAHSRAGSQSMPRANSRYARKNSQGGQSAIYSTAPEYDDPATCAEEDQYRARYSRPMYACGPEYDEPACCQPEDEQYTGAYGTPYSDHYGSRPSIGTRKCGGSPEPPPPPPRNANNDNNCSSSFNESKDSNEISEAECDQPRNFPVRAHTAKDGLHTEEMRKLIDRPEANTPIPQQAVHGRGLTAYDTVAV</sequence>
<dbReference type="GO" id="GO:0098632">
    <property type="term" value="F:cell-cell adhesion mediator activity"/>
    <property type="evidence" value="ECO:0007669"/>
    <property type="project" value="TreeGrafter"/>
</dbReference>
<feature type="domain" description="Ig-like" evidence="12">
    <location>
        <begin position="2135"/>
        <end position="2226"/>
    </location>
</feature>
<evidence type="ECO:0000256" key="3">
    <source>
        <dbReference type="ARBA" id="ARBA00022729"/>
    </source>
</evidence>
<dbReference type="Pfam" id="PF07679">
    <property type="entry name" value="I-set"/>
    <property type="match status" value="6"/>
</dbReference>
<dbReference type="EMBL" id="CAJOBZ010000020">
    <property type="protein sequence ID" value="CAF4862565.1"/>
    <property type="molecule type" value="Genomic_DNA"/>
</dbReference>
<dbReference type="InterPro" id="IPR003599">
    <property type="entry name" value="Ig_sub"/>
</dbReference>
<accession>A0A821SND1</accession>
<feature type="domain" description="Ig-like" evidence="12">
    <location>
        <begin position="2231"/>
        <end position="2322"/>
    </location>
</feature>
<name>A0A821SND1_9NEOP</name>
<dbReference type="InterPro" id="IPR003598">
    <property type="entry name" value="Ig_sub2"/>
</dbReference>
<feature type="domain" description="Ig-like" evidence="12">
    <location>
        <begin position="887"/>
        <end position="985"/>
    </location>
</feature>
<dbReference type="FunFam" id="2.60.40.10:FF:000311">
    <property type="entry name" value="Down syndrome cell adhesion molecule, isoform D"/>
    <property type="match status" value="1"/>
</dbReference>
<feature type="domain" description="Ig-like" evidence="12">
    <location>
        <begin position="3186"/>
        <end position="3277"/>
    </location>
</feature>
<dbReference type="InterPro" id="IPR036179">
    <property type="entry name" value="Ig-like_dom_sf"/>
</dbReference>
<evidence type="ECO:0000256" key="1">
    <source>
        <dbReference type="ARBA" id="ARBA00004167"/>
    </source>
</evidence>
<dbReference type="FunFam" id="2.60.40.10:FF:000333">
    <property type="entry name" value="Down syndrome cell adhesion molecule"/>
    <property type="match status" value="7"/>
</dbReference>
<evidence type="ECO:0000256" key="7">
    <source>
        <dbReference type="ARBA" id="ARBA00023136"/>
    </source>
</evidence>
<dbReference type="SMART" id="SM00060">
    <property type="entry name" value="FN3"/>
    <property type="match status" value="6"/>
</dbReference>
<feature type="domain" description="Ig-like" evidence="12">
    <location>
        <begin position="2612"/>
        <end position="2703"/>
    </location>
</feature>
<dbReference type="InterPro" id="IPR013783">
    <property type="entry name" value="Ig-like_fold"/>
</dbReference>
<evidence type="ECO:0000256" key="9">
    <source>
        <dbReference type="ARBA" id="ARBA00023319"/>
    </source>
</evidence>
<dbReference type="GO" id="GO:0007156">
    <property type="term" value="P:homophilic cell adhesion via plasma membrane adhesion molecules"/>
    <property type="evidence" value="ECO:0007669"/>
    <property type="project" value="TreeGrafter"/>
</dbReference>
<feature type="domain" description="Fibronectin type-III" evidence="13">
    <location>
        <begin position="3674"/>
        <end position="3769"/>
    </location>
</feature>
<dbReference type="InterPro" id="IPR056754">
    <property type="entry name" value="DSCAM/DSCAML_C"/>
</dbReference>
<evidence type="ECO:0000259" key="13">
    <source>
        <dbReference type="PROSITE" id="PS50853"/>
    </source>
</evidence>
<dbReference type="GO" id="GO:0005886">
    <property type="term" value="C:plasma membrane"/>
    <property type="evidence" value="ECO:0007669"/>
    <property type="project" value="TreeGrafter"/>
</dbReference>
<feature type="domain" description="Ig-like" evidence="12">
    <location>
        <begin position="2327"/>
        <end position="2417"/>
    </location>
</feature>
<evidence type="ECO:0000256" key="6">
    <source>
        <dbReference type="ARBA" id="ARBA00022989"/>
    </source>
</evidence>
<feature type="domain" description="Ig-like" evidence="12">
    <location>
        <begin position="2899"/>
        <end position="2989"/>
    </location>
</feature>
<feature type="compositionally biased region" description="Basic residues" evidence="10">
    <location>
        <begin position="4546"/>
        <end position="4555"/>
    </location>
</feature>
<feature type="domain" description="Ig-like" evidence="12">
    <location>
        <begin position="3282"/>
        <end position="3375"/>
    </location>
</feature>
<dbReference type="FunFam" id="2.60.40.10:FF:000410">
    <property type="entry name" value="Down syndrome cell adhesion molecule, isoform H"/>
    <property type="match status" value="1"/>
</dbReference>
<dbReference type="FunFam" id="2.60.40.10:FF:000017">
    <property type="entry name" value="Down syndrome cell adhesion molecule b"/>
    <property type="match status" value="13"/>
</dbReference>